<dbReference type="AlphaFoldDB" id="A0A841JNZ1"/>
<reference evidence="1 2" key="1">
    <citation type="submission" date="2020-08" db="EMBL/GenBank/DDBJ databases">
        <title>Genomic Encyclopedia of Type Strains, Phase IV (KMG-IV): sequencing the most valuable type-strain genomes for metagenomic binning, comparative biology and taxonomic classification.</title>
        <authorList>
            <person name="Goeker M."/>
        </authorList>
    </citation>
    <scope>NUCLEOTIDE SEQUENCE [LARGE SCALE GENOMIC DNA]</scope>
    <source>
        <strain evidence="1 2">DSM 103733</strain>
    </source>
</reference>
<organism evidence="1 2">
    <name type="scientific">Silvibacterium bohemicum</name>
    <dbReference type="NCBI Taxonomy" id="1577686"/>
    <lineage>
        <taxon>Bacteria</taxon>
        <taxon>Pseudomonadati</taxon>
        <taxon>Acidobacteriota</taxon>
        <taxon>Terriglobia</taxon>
        <taxon>Terriglobales</taxon>
        <taxon>Acidobacteriaceae</taxon>
        <taxon>Silvibacterium</taxon>
    </lineage>
</organism>
<accession>A0A841JNZ1</accession>
<evidence type="ECO:0000313" key="1">
    <source>
        <dbReference type="EMBL" id="MBB6142993.1"/>
    </source>
</evidence>
<proteinExistence type="predicted"/>
<dbReference type="RefSeq" id="WP_050061943.1">
    <property type="nucleotide sequence ID" value="NZ_JACHEK010000002.1"/>
</dbReference>
<sequence>MSEMGRKLLIIRRQRKLSLRQVEKLTTTIAQKYGDKSRRISASWLGRVERENHSIAHKWLESLKEVYGVTHEELTDDLIPESKATRSLHHQLPDIPAAVLKGLAGLGASLLPPESWLAYFPTTTLLPPLAQTEGSSPARKRPRNTEYLYGILGASDNTLIPFVQPGAIVEIDSSIHKIDSGRVFRSIFERPIYFLRSHDGYHCGWCELDLKQEWLTLVPSAMSMVSYQRWRYRGEIEIVGMVNRVLTRLGFPRKTRLDYTSPDEHSNST</sequence>
<protein>
    <submittedName>
        <fullName evidence="1">Transcriptional regulator with XRE-family HTH domain</fullName>
    </submittedName>
</protein>
<dbReference type="GO" id="GO:0003677">
    <property type="term" value="F:DNA binding"/>
    <property type="evidence" value="ECO:0007669"/>
    <property type="project" value="InterPro"/>
</dbReference>
<gene>
    <name evidence="1" type="ORF">HNQ77_000937</name>
</gene>
<dbReference type="OrthoDB" id="128599at2"/>
<dbReference type="Proteomes" id="UP000538666">
    <property type="component" value="Unassembled WGS sequence"/>
</dbReference>
<comment type="caution">
    <text evidence="1">The sequence shown here is derived from an EMBL/GenBank/DDBJ whole genome shotgun (WGS) entry which is preliminary data.</text>
</comment>
<keyword evidence="2" id="KW-1185">Reference proteome</keyword>
<evidence type="ECO:0000313" key="2">
    <source>
        <dbReference type="Proteomes" id="UP000538666"/>
    </source>
</evidence>
<dbReference type="InterPro" id="IPR010982">
    <property type="entry name" value="Lambda_DNA-bd_dom_sf"/>
</dbReference>
<name>A0A841JNZ1_9BACT</name>
<dbReference type="Gene3D" id="1.10.260.40">
    <property type="entry name" value="lambda repressor-like DNA-binding domains"/>
    <property type="match status" value="1"/>
</dbReference>
<dbReference type="EMBL" id="JACHEK010000002">
    <property type="protein sequence ID" value="MBB6142993.1"/>
    <property type="molecule type" value="Genomic_DNA"/>
</dbReference>